<feature type="region of interest" description="Disordered" evidence="1">
    <location>
        <begin position="24"/>
        <end position="47"/>
    </location>
</feature>
<accession>A0A9P4I7J3</accession>
<comment type="caution">
    <text evidence="2">The sequence shown here is derived from an EMBL/GenBank/DDBJ whole genome shotgun (WGS) entry which is preliminary data.</text>
</comment>
<sequence length="181" mass="19542">MSSFYSRSTGGHSYLPRGAYPSSGASYPPSIASSAQHSASSTANNDSESTTEAFDVFYAMAIAMLIKPKTDRHERLSPTEQTLYSRMVSIWANPAMEAIRKDATFEVLDLLKRGSRIDGQMAGGNSRVSGSVSTRPITPEIRAKFEEIRFLSSQLEIAQLELKAAMDRADAGAPRGNGAVT</sequence>
<proteinExistence type="predicted"/>
<organism evidence="2 3">
    <name type="scientific">Rhizodiscina lignyota</name>
    <dbReference type="NCBI Taxonomy" id="1504668"/>
    <lineage>
        <taxon>Eukaryota</taxon>
        <taxon>Fungi</taxon>
        <taxon>Dikarya</taxon>
        <taxon>Ascomycota</taxon>
        <taxon>Pezizomycotina</taxon>
        <taxon>Dothideomycetes</taxon>
        <taxon>Pleosporomycetidae</taxon>
        <taxon>Aulographales</taxon>
        <taxon>Rhizodiscinaceae</taxon>
        <taxon>Rhizodiscina</taxon>
    </lineage>
</organism>
<evidence type="ECO:0000256" key="1">
    <source>
        <dbReference type="SAM" id="MobiDB-lite"/>
    </source>
</evidence>
<dbReference type="AlphaFoldDB" id="A0A9P4I7J3"/>
<dbReference type="Proteomes" id="UP000799772">
    <property type="component" value="Unassembled WGS sequence"/>
</dbReference>
<keyword evidence="3" id="KW-1185">Reference proteome</keyword>
<gene>
    <name evidence="2" type="ORF">NA57DRAFT_59426</name>
</gene>
<feature type="compositionally biased region" description="Low complexity" evidence="1">
    <location>
        <begin position="24"/>
        <end position="43"/>
    </location>
</feature>
<dbReference type="EMBL" id="ML978131">
    <property type="protein sequence ID" value="KAF2095414.1"/>
    <property type="molecule type" value="Genomic_DNA"/>
</dbReference>
<protein>
    <submittedName>
        <fullName evidence="2">Uncharacterized protein</fullName>
    </submittedName>
</protein>
<evidence type="ECO:0000313" key="3">
    <source>
        <dbReference type="Proteomes" id="UP000799772"/>
    </source>
</evidence>
<reference evidence="2" key="1">
    <citation type="journal article" date="2020" name="Stud. Mycol.">
        <title>101 Dothideomycetes genomes: a test case for predicting lifestyles and emergence of pathogens.</title>
        <authorList>
            <person name="Haridas S."/>
            <person name="Albert R."/>
            <person name="Binder M."/>
            <person name="Bloem J."/>
            <person name="Labutti K."/>
            <person name="Salamov A."/>
            <person name="Andreopoulos B."/>
            <person name="Baker S."/>
            <person name="Barry K."/>
            <person name="Bills G."/>
            <person name="Bluhm B."/>
            <person name="Cannon C."/>
            <person name="Castanera R."/>
            <person name="Culley D."/>
            <person name="Daum C."/>
            <person name="Ezra D."/>
            <person name="Gonzalez J."/>
            <person name="Henrissat B."/>
            <person name="Kuo A."/>
            <person name="Liang C."/>
            <person name="Lipzen A."/>
            <person name="Lutzoni F."/>
            <person name="Magnuson J."/>
            <person name="Mondo S."/>
            <person name="Nolan M."/>
            <person name="Ohm R."/>
            <person name="Pangilinan J."/>
            <person name="Park H.-J."/>
            <person name="Ramirez L."/>
            <person name="Alfaro M."/>
            <person name="Sun H."/>
            <person name="Tritt A."/>
            <person name="Yoshinaga Y."/>
            <person name="Zwiers L.-H."/>
            <person name="Turgeon B."/>
            <person name="Goodwin S."/>
            <person name="Spatafora J."/>
            <person name="Crous P."/>
            <person name="Grigoriev I."/>
        </authorList>
    </citation>
    <scope>NUCLEOTIDE SEQUENCE</scope>
    <source>
        <strain evidence="2">CBS 133067</strain>
    </source>
</reference>
<name>A0A9P4I7J3_9PEZI</name>
<evidence type="ECO:0000313" key="2">
    <source>
        <dbReference type="EMBL" id="KAF2095414.1"/>
    </source>
</evidence>